<dbReference type="Proteomes" id="UP000094389">
    <property type="component" value="Unassembled WGS sequence"/>
</dbReference>
<dbReference type="Gene3D" id="3.40.1190.10">
    <property type="entry name" value="Mur-like, catalytic domain"/>
    <property type="match status" value="1"/>
</dbReference>
<sequence>MPIDLGLQRISILLSVLGNPHKYANFVHIAGTNGKGSVCAYLTSLLLSNTRGFRVGKFTSPHLIFRHDCVTVNNVPVSESTFHSVEQEVLKLNNIHGIGATEFEILTAVALQIFKLEQVDLAVMEVGLGGRLDATNVIEQAKIGKDGCTIFEKGVLVTGITKIGIDHEAILGNTIAEIASEKAGIIKPFITNIVDGTNEPDALSVIAQKSIETHSHNYVVIQTDNHIQTPFGVVDRDVSPLRGSYQLQNLSVSLKILEVLFPFLQENYPFQCNFSHENVINGVKSVQWPGRLQRLSLNYSKDRPQLEVLLDGAHNGQAAKELAKYLRSKYGDEGLTFIIAVTKGKDLGPLLNELIRSQDRIITTSFNPVDGMPWIQPYDPSDLQQEILQYTENVEVQPDVQKTFAQVKEGEKVVVCGSLYLVGQVLKLHSENSESSSL</sequence>
<evidence type="ECO:0000256" key="3">
    <source>
        <dbReference type="ARBA" id="ARBA00022723"/>
    </source>
</evidence>
<dbReference type="SUPFAM" id="SSF53623">
    <property type="entry name" value="MurD-like peptide ligases, catalytic domain"/>
    <property type="match status" value="1"/>
</dbReference>
<dbReference type="GO" id="GO:0046872">
    <property type="term" value="F:metal ion binding"/>
    <property type="evidence" value="ECO:0007669"/>
    <property type="project" value="UniProtKB-KW"/>
</dbReference>
<dbReference type="SUPFAM" id="SSF53244">
    <property type="entry name" value="MurD-like peptide ligases, peptide-binding domain"/>
    <property type="match status" value="1"/>
</dbReference>
<dbReference type="PANTHER" id="PTHR11136">
    <property type="entry name" value="FOLYLPOLYGLUTAMATE SYNTHASE-RELATED"/>
    <property type="match status" value="1"/>
</dbReference>
<reference evidence="11" key="2">
    <citation type="journal article" date="2015" name="J. Biotechnol.">
        <title>The structure of the Cyberlindnera jadinii genome and its relation to Candida utilis analyzed by the occurrence of single nucleotide polymorphisms.</title>
        <authorList>
            <person name="Rupp O."/>
            <person name="Brinkrolf K."/>
            <person name="Buerth C."/>
            <person name="Kunigo M."/>
            <person name="Schneider J."/>
            <person name="Jaenicke S."/>
            <person name="Goesmann A."/>
            <person name="Puehler A."/>
            <person name="Jaeger K.-E."/>
            <person name="Ernst J.F."/>
        </authorList>
    </citation>
    <scope>NUCLEOTIDE SEQUENCE [LARGE SCALE GENOMIC DNA]</scope>
    <source>
        <strain evidence="11">ATCC 18201 / CBS 1600 / BCRC 20928 / JCM 3617 / NBRC 0987 / NRRL Y-1542</strain>
    </source>
</reference>
<dbReference type="Pfam" id="PF02875">
    <property type="entry name" value="Mur_ligase_C"/>
    <property type="match status" value="1"/>
</dbReference>
<dbReference type="EMBL" id="CDQK01000006">
    <property type="protein sequence ID" value="CEP24535.1"/>
    <property type="molecule type" value="Genomic_DNA"/>
</dbReference>
<accession>A0A0H5C892</accession>
<dbReference type="STRING" id="983966.A0A0H5C892"/>
<gene>
    <name evidence="9" type="primary">FOL3</name>
    <name evidence="9" type="ORF">BN1211_5369</name>
    <name evidence="10" type="ORF">CYBJADRAFT_167912</name>
</gene>
<dbReference type="PANTHER" id="PTHR11136:SF0">
    <property type="entry name" value="DIHYDROFOLATE SYNTHETASE-RELATED"/>
    <property type="match status" value="1"/>
</dbReference>
<keyword evidence="2 7" id="KW-0436">Ligase</keyword>
<comment type="pathway">
    <text evidence="7">Cofactor biosynthesis; tetrahydrofolylpolyglutamate biosynthesis.</text>
</comment>
<reference evidence="10 12" key="3">
    <citation type="journal article" date="2016" name="Proc. Natl. Acad. Sci. U.S.A.">
        <title>Comparative genomics of biotechnologically important yeasts.</title>
        <authorList>
            <person name="Riley R."/>
            <person name="Haridas S."/>
            <person name="Wolfe K.H."/>
            <person name="Lopes M.R."/>
            <person name="Hittinger C.T."/>
            <person name="Goeker M."/>
            <person name="Salamov A.A."/>
            <person name="Wisecaver J.H."/>
            <person name="Long T.M."/>
            <person name="Calvey C.H."/>
            <person name="Aerts A.L."/>
            <person name="Barry K.W."/>
            <person name="Choi C."/>
            <person name="Clum A."/>
            <person name="Coughlan A.Y."/>
            <person name="Deshpande S."/>
            <person name="Douglass A.P."/>
            <person name="Hanson S.J."/>
            <person name="Klenk H.-P."/>
            <person name="LaButti K.M."/>
            <person name="Lapidus A."/>
            <person name="Lindquist E.A."/>
            <person name="Lipzen A.M."/>
            <person name="Meier-Kolthoff J.P."/>
            <person name="Ohm R.A."/>
            <person name="Otillar R.P."/>
            <person name="Pangilinan J.L."/>
            <person name="Peng Y."/>
            <person name="Rokas A."/>
            <person name="Rosa C.A."/>
            <person name="Scheuner C."/>
            <person name="Sibirny A.A."/>
            <person name="Slot J.C."/>
            <person name="Stielow J.B."/>
            <person name="Sun H."/>
            <person name="Kurtzman C.P."/>
            <person name="Blackwell M."/>
            <person name="Grigoriev I.V."/>
            <person name="Jeffries T.W."/>
        </authorList>
    </citation>
    <scope>NUCLEOTIDE SEQUENCE [LARGE SCALE GENOMIC DNA]</scope>
    <source>
        <strain evidence="12">ATCC 18201 / CBS 1600 / BCRC 20928 / JCM 3617 / NBRC 0987 / NRRL Y-1542</strain>
        <strain evidence="10">NRRL Y-1542</strain>
    </source>
</reference>
<dbReference type="GO" id="GO:0004326">
    <property type="term" value="F:tetrahydrofolylpolyglutamate synthase activity"/>
    <property type="evidence" value="ECO:0007669"/>
    <property type="project" value="InterPro"/>
</dbReference>
<dbReference type="Proteomes" id="UP000038830">
    <property type="component" value="Unassembled WGS sequence"/>
</dbReference>
<evidence type="ECO:0000256" key="2">
    <source>
        <dbReference type="ARBA" id="ARBA00022598"/>
    </source>
</evidence>
<organism evidence="9 11">
    <name type="scientific">Cyberlindnera jadinii (strain ATCC 18201 / CBS 1600 / BCRC 20928 / JCM 3617 / NBRC 0987 / NRRL Y-1542)</name>
    <name type="common">Torula yeast</name>
    <name type="synonym">Candida utilis</name>
    <dbReference type="NCBI Taxonomy" id="983966"/>
    <lineage>
        <taxon>Eukaryota</taxon>
        <taxon>Fungi</taxon>
        <taxon>Dikarya</taxon>
        <taxon>Ascomycota</taxon>
        <taxon>Saccharomycotina</taxon>
        <taxon>Saccharomycetes</taxon>
        <taxon>Phaffomycetales</taxon>
        <taxon>Phaffomycetaceae</taxon>
        <taxon>Cyberlindnera</taxon>
    </lineage>
</organism>
<dbReference type="PIRSF" id="PIRSF001563">
    <property type="entry name" value="Folylpolyglu_synth"/>
    <property type="match status" value="1"/>
</dbReference>
<keyword evidence="3" id="KW-0479">Metal-binding</keyword>
<reference evidence="9" key="1">
    <citation type="submission" date="2014-12" db="EMBL/GenBank/DDBJ databases">
        <authorList>
            <person name="Jaenicke S."/>
        </authorList>
    </citation>
    <scope>NUCLEOTIDE SEQUENCE [LARGE SCALE GENOMIC DNA]</scope>
    <source>
        <strain evidence="9">CBS1600</strain>
    </source>
</reference>
<keyword evidence="12" id="KW-1185">Reference proteome</keyword>
<dbReference type="OrthoDB" id="5212574at2759"/>
<evidence type="ECO:0000313" key="12">
    <source>
        <dbReference type="Proteomes" id="UP000094389"/>
    </source>
</evidence>
<evidence type="ECO:0000313" key="9">
    <source>
        <dbReference type="EMBL" id="CEP24535.1"/>
    </source>
</evidence>
<dbReference type="UniPathway" id="UPA00850"/>
<dbReference type="GO" id="GO:0008841">
    <property type="term" value="F:dihydrofolate synthase activity"/>
    <property type="evidence" value="ECO:0007669"/>
    <property type="project" value="UniProtKB-EC"/>
</dbReference>
<comment type="similarity">
    <text evidence="1 7">Belongs to the folylpolyglutamate synthase family.</text>
</comment>
<evidence type="ECO:0000256" key="5">
    <source>
        <dbReference type="ARBA" id="ARBA00022840"/>
    </source>
</evidence>
<evidence type="ECO:0000259" key="8">
    <source>
        <dbReference type="Pfam" id="PF02875"/>
    </source>
</evidence>
<evidence type="ECO:0000256" key="1">
    <source>
        <dbReference type="ARBA" id="ARBA00008276"/>
    </source>
</evidence>
<keyword evidence="6" id="KW-0460">Magnesium</keyword>
<evidence type="ECO:0000256" key="6">
    <source>
        <dbReference type="ARBA" id="ARBA00022842"/>
    </source>
</evidence>
<dbReference type="GO" id="GO:0005829">
    <property type="term" value="C:cytosol"/>
    <property type="evidence" value="ECO:0007669"/>
    <property type="project" value="TreeGrafter"/>
</dbReference>
<evidence type="ECO:0000256" key="7">
    <source>
        <dbReference type="PIRNR" id="PIRNR001563"/>
    </source>
</evidence>
<comment type="catalytic activity">
    <reaction evidence="7">
        <text>7,8-dihydropteroate + L-glutamate + ATP = 7,8-dihydrofolate + ADP + phosphate + H(+)</text>
        <dbReference type="Rhea" id="RHEA:23584"/>
        <dbReference type="ChEBI" id="CHEBI:15378"/>
        <dbReference type="ChEBI" id="CHEBI:17839"/>
        <dbReference type="ChEBI" id="CHEBI:29985"/>
        <dbReference type="ChEBI" id="CHEBI:30616"/>
        <dbReference type="ChEBI" id="CHEBI:43474"/>
        <dbReference type="ChEBI" id="CHEBI:57451"/>
        <dbReference type="ChEBI" id="CHEBI:456216"/>
        <dbReference type="EC" id="6.3.2.12"/>
    </reaction>
</comment>
<dbReference type="Gene3D" id="3.90.190.20">
    <property type="entry name" value="Mur ligase, C-terminal domain"/>
    <property type="match status" value="1"/>
</dbReference>
<accession>A0A1E4S1F2</accession>
<feature type="domain" description="Mur ligase C-terminal" evidence="8">
    <location>
        <begin position="304"/>
        <end position="418"/>
    </location>
</feature>
<dbReference type="NCBIfam" id="TIGR01499">
    <property type="entry name" value="folC"/>
    <property type="match status" value="1"/>
</dbReference>
<dbReference type="InterPro" id="IPR004101">
    <property type="entry name" value="Mur_ligase_C"/>
</dbReference>
<evidence type="ECO:0000256" key="4">
    <source>
        <dbReference type="ARBA" id="ARBA00022741"/>
    </source>
</evidence>
<dbReference type="GeneID" id="30989534"/>
<dbReference type="OMA" id="SIHDRIC"/>
<name>A0A0H5C892_CYBJN</name>
<dbReference type="InterPro" id="IPR018109">
    <property type="entry name" value="Folylpolyglutamate_synth_CS"/>
</dbReference>
<dbReference type="EMBL" id="KV453931">
    <property type="protein sequence ID" value="ODV73335.1"/>
    <property type="molecule type" value="Genomic_DNA"/>
</dbReference>
<dbReference type="AlphaFoldDB" id="A0A0H5C892"/>
<dbReference type="PROSITE" id="PS01011">
    <property type="entry name" value="FOLYLPOLYGLU_SYNT_1"/>
    <property type="match status" value="1"/>
</dbReference>
<evidence type="ECO:0000313" key="11">
    <source>
        <dbReference type="Proteomes" id="UP000038830"/>
    </source>
</evidence>
<evidence type="ECO:0000313" key="10">
    <source>
        <dbReference type="EMBL" id="ODV73335.1"/>
    </source>
</evidence>
<dbReference type="InterPro" id="IPR036615">
    <property type="entry name" value="Mur_ligase_C_dom_sf"/>
</dbReference>
<protein>
    <recommendedName>
        <fullName evidence="7">Dihydrofolate synthetase</fullName>
        <ecNumber evidence="7">6.3.2.12</ecNumber>
    </recommendedName>
</protein>
<keyword evidence="5 7" id="KW-0067">ATP-binding</keyword>
<dbReference type="GO" id="GO:0006730">
    <property type="term" value="P:one-carbon metabolic process"/>
    <property type="evidence" value="ECO:0007669"/>
    <property type="project" value="UniProtKB-KW"/>
</dbReference>
<dbReference type="RefSeq" id="XP_020070374.1">
    <property type="nucleotide sequence ID" value="XM_020215138.1"/>
</dbReference>
<proteinExistence type="inferred from homology"/>
<dbReference type="GO" id="GO:0005524">
    <property type="term" value="F:ATP binding"/>
    <property type="evidence" value="ECO:0007669"/>
    <property type="project" value="UniProtKB-KW"/>
</dbReference>
<dbReference type="GO" id="GO:0005739">
    <property type="term" value="C:mitochondrion"/>
    <property type="evidence" value="ECO:0007669"/>
    <property type="project" value="TreeGrafter"/>
</dbReference>
<dbReference type="InterPro" id="IPR036565">
    <property type="entry name" value="Mur-like_cat_sf"/>
</dbReference>
<dbReference type="PROSITE" id="PS01012">
    <property type="entry name" value="FOLYLPOLYGLU_SYNT_2"/>
    <property type="match status" value="1"/>
</dbReference>
<keyword evidence="4 7" id="KW-0547">Nucleotide-binding</keyword>
<dbReference type="EC" id="6.3.2.12" evidence="7"/>
<keyword evidence="7" id="KW-0554">One-carbon metabolism</keyword>
<dbReference type="InterPro" id="IPR001645">
    <property type="entry name" value="Folylpolyglutamate_synth"/>
</dbReference>